<dbReference type="InterPro" id="IPR014780">
    <property type="entry name" value="tRNA_psdUridine_synth_TruB"/>
</dbReference>
<evidence type="ECO:0000313" key="8">
    <source>
        <dbReference type="EMBL" id="MSS63333.1"/>
    </source>
</evidence>
<dbReference type="EC" id="5.4.99.25" evidence="5"/>
<dbReference type="Proteomes" id="UP000482209">
    <property type="component" value="Unassembled WGS sequence"/>
</dbReference>
<gene>
    <name evidence="5 8" type="primary">truB</name>
    <name evidence="8" type="ORF">FYJ58_05510</name>
</gene>
<dbReference type="GO" id="GO:0031119">
    <property type="term" value="P:tRNA pseudouridine synthesis"/>
    <property type="evidence" value="ECO:0007669"/>
    <property type="project" value="UniProtKB-UniRule"/>
</dbReference>
<feature type="domain" description="Pseudouridine synthase II N-terminal" evidence="6">
    <location>
        <begin position="24"/>
        <end position="173"/>
    </location>
</feature>
<evidence type="ECO:0000313" key="9">
    <source>
        <dbReference type="Proteomes" id="UP000482209"/>
    </source>
</evidence>
<feature type="domain" description="tRNA pseudouridylate synthase B C-terminal" evidence="7">
    <location>
        <begin position="174"/>
        <end position="232"/>
    </location>
</feature>
<comment type="caution">
    <text evidence="8">The sequence shown here is derived from an EMBL/GenBank/DDBJ whole genome shotgun (WGS) entry which is preliminary data.</text>
</comment>
<dbReference type="Pfam" id="PF16198">
    <property type="entry name" value="TruB_C_2"/>
    <property type="match status" value="1"/>
</dbReference>
<dbReference type="HAMAP" id="MF_01080">
    <property type="entry name" value="TruB_bact"/>
    <property type="match status" value="1"/>
</dbReference>
<dbReference type="EMBL" id="VUMT01000006">
    <property type="protein sequence ID" value="MSS63333.1"/>
    <property type="molecule type" value="Genomic_DNA"/>
</dbReference>
<comment type="catalytic activity">
    <reaction evidence="1 5">
        <text>uridine(55) in tRNA = pseudouridine(55) in tRNA</text>
        <dbReference type="Rhea" id="RHEA:42532"/>
        <dbReference type="Rhea" id="RHEA-COMP:10101"/>
        <dbReference type="Rhea" id="RHEA-COMP:10102"/>
        <dbReference type="ChEBI" id="CHEBI:65314"/>
        <dbReference type="ChEBI" id="CHEBI:65315"/>
        <dbReference type="EC" id="5.4.99.25"/>
    </reaction>
</comment>
<dbReference type="Pfam" id="PF01509">
    <property type="entry name" value="TruB_N"/>
    <property type="match status" value="1"/>
</dbReference>
<dbReference type="PANTHER" id="PTHR13767:SF2">
    <property type="entry name" value="PSEUDOURIDYLATE SYNTHASE TRUB1"/>
    <property type="match status" value="1"/>
</dbReference>
<keyword evidence="4 5" id="KW-0413">Isomerase</keyword>
<evidence type="ECO:0000256" key="5">
    <source>
        <dbReference type="HAMAP-Rule" id="MF_01080"/>
    </source>
</evidence>
<proteinExistence type="inferred from homology"/>
<evidence type="ECO:0000259" key="6">
    <source>
        <dbReference type="Pfam" id="PF01509"/>
    </source>
</evidence>
<dbReference type="GO" id="GO:0160148">
    <property type="term" value="F:tRNA pseudouridine(55) synthase activity"/>
    <property type="evidence" value="ECO:0007669"/>
    <property type="project" value="UniProtKB-EC"/>
</dbReference>
<accession>A0A6L5XZI4</accession>
<organism evidence="8 9">
    <name type="scientific">Velocimicrobium porci</name>
    <dbReference type="NCBI Taxonomy" id="2606634"/>
    <lineage>
        <taxon>Bacteria</taxon>
        <taxon>Bacillati</taxon>
        <taxon>Bacillota</taxon>
        <taxon>Clostridia</taxon>
        <taxon>Lachnospirales</taxon>
        <taxon>Lachnospiraceae</taxon>
        <taxon>Velocimicrobium</taxon>
    </lineage>
</organism>
<evidence type="ECO:0000256" key="1">
    <source>
        <dbReference type="ARBA" id="ARBA00000385"/>
    </source>
</evidence>
<dbReference type="FunFam" id="3.30.2350.10:FF:000011">
    <property type="entry name" value="tRNA pseudouridine synthase B"/>
    <property type="match status" value="1"/>
</dbReference>
<keyword evidence="9" id="KW-1185">Reference proteome</keyword>
<dbReference type="CDD" id="cd02573">
    <property type="entry name" value="PseudoU_synth_EcTruB"/>
    <property type="match status" value="1"/>
</dbReference>
<comment type="function">
    <text evidence="5">Responsible for synthesis of pseudouridine from uracil-55 in the psi GC loop of transfer RNAs.</text>
</comment>
<dbReference type="InterPro" id="IPR002501">
    <property type="entry name" value="PsdUridine_synth_N"/>
</dbReference>
<name>A0A6L5XZI4_9FIRM</name>
<dbReference type="PANTHER" id="PTHR13767">
    <property type="entry name" value="TRNA-PSEUDOURIDINE SYNTHASE"/>
    <property type="match status" value="1"/>
</dbReference>
<evidence type="ECO:0000256" key="3">
    <source>
        <dbReference type="ARBA" id="ARBA00022694"/>
    </source>
</evidence>
<dbReference type="NCBIfam" id="TIGR00431">
    <property type="entry name" value="TruB"/>
    <property type="match status" value="1"/>
</dbReference>
<evidence type="ECO:0000256" key="2">
    <source>
        <dbReference type="ARBA" id="ARBA00005642"/>
    </source>
</evidence>
<evidence type="ECO:0000259" key="7">
    <source>
        <dbReference type="Pfam" id="PF16198"/>
    </source>
</evidence>
<dbReference type="GO" id="GO:0003723">
    <property type="term" value="F:RNA binding"/>
    <property type="evidence" value="ECO:0007669"/>
    <property type="project" value="InterPro"/>
</dbReference>
<dbReference type="InterPro" id="IPR032819">
    <property type="entry name" value="TruB_C"/>
</dbReference>
<dbReference type="RefSeq" id="WP_154518465.1">
    <property type="nucleotide sequence ID" value="NZ_VUMT01000006.1"/>
</dbReference>
<dbReference type="InterPro" id="IPR020103">
    <property type="entry name" value="PsdUridine_synth_cat_dom_sf"/>
</dbReference>
<evidence type="ECO:0000256" key="4">
    <source>
        <dbReference type="ARBA" id="ARBA00023235"/>
    </source>
</evidence>
<dbReference type="GO" id="GO:1990481">
    <property type="term" value="P:mRNA pseudouridine synthesis"/>
    <property type="evidence" value="ECO:0007669"/>
    <property type="project" value="TreeGrafter"/>
</dbReference>
<sequence>MMDGIIVIYKEKGFTSHDVVAKLRGILKMRKIGHTGTLDPEAEGVLPVCVGKATKLCDLLTDKDKTYETVMKLGIKTDTQDMTGTILEERNVLLSEQEIKEASLSFCGEYSQIPPMYSALKVNGKKLYELAREGKEVERKARKVLIHELIIKKIDLEAFEVTMEVTCSKGTYIRTLCHDIGEKLGCGACMKELKRTRVERFQLSDSLTLAEVEEKMKEGTVESYFLPVDTLFSQYPKLVIKEESCRFIYNGNCFLKKNIDLNNSEQKNEIINQTEGVAQLFRVYDYKNVFVGLYQFDRKKNQYKPYKMFL</sequence>
<comment type="similarity">
    <text evidence="2 5">Belongs to the pseudouridine synthase TruB family. Type 1 subfamily.</text>
</comment>
<reference evidence="8 9" key="1">
    <citation type="submission" date="2019-08" db="EMBL/GenBank/DDBJ databases">
        <title>In-depth cultivation of the pig gut microbiome towards novel bacterial diversity and tailored functional studies.</title>
        <authorList>
            <person name="Wylensek D."/>
            <person name="Hitch T.C.A."/>
            <person name="Clavel T."/>
        </authorList>
    </citation>
    <scope>NUCLEOTIDE SEQUENCE [LARGE SCALE GENOMIC DNA]</scope>
    <source>
        <strain evidence="8 9">WCA-693-APC-MOT-I</strain>
    </source>
</reference>
<keyword evidence="3 5" id="KW-0819">tRNA processing</keyword>
<dbReference type="SUPFAM" id="SSF55120">
    <property type="entry name" value="Pseudouridine synthase"/>
    <property type="match status" value="1"/>
</dbReference>
<dbReference type="AlphaFoldDB" id="A0A6L5XZI4"/>
<feature type="active site" description="Nucleophile" evidence="5">
    <location>
        <position position="39"/>
    </location>
</feature>
<dbReference type="Gene3D" id="3.30.2350.10">
    <property type="entry name" value="Pseudouridine synthase"/>
    <property type="match status" value="1"/>
</dbReference>
<protein>
    <recommendedName>
        <fullName evidence="5">tRNA pseudouridine synthase B</fullName>
        <ecNumber evidence="5">5.4.99.25</ecNumber>
    </recommendedName>
    <alternativeName>
        <fullName evidence="5">tRNA pseudouridine(55) synthase</fullName>
        <shortName evidence="5">Psi55 synthase</shortName>
    </alternativeName>
    <alternativeName>
        <fullName evidence="5">tRNA pseudouridylate synthase</fullName>
    </alternativeName>
    <alternativeName>
        <fullName evidence="5">tRNA-uridine isomerase</fullName>
    </alternativeName>
</protein>